<dbReference type="Gene3D" id="3.30.750.24">
    <property type="entry name" value="STAS domain"/>
    <property type="match status" value="1"/>
</dbReference>
<feature type="transmembrane region" description="Helical" evidence="6">
    <location>
        <begin position="686"/>
        <end position="719"/>
    </location>
</feature>
<evidence type="ECO:0000256" key="3">
    <source>
        <dbReference type="ARBA" id="ARBA00022989"/>
    </source>
</evidence>
<dbReference type="PANTHER" id="PTHR43310:SF4">
    <property type="entry name" value="AFR304WP"/>
    <property type="match status" value="1"/>
</dbReference>
<dbReference type="InterPro" id="IPR011547">
    <property type="entry name" value="SLC26A/SulP_dom"/>
</dbReference>
<dbReference type="OrthoDB" id="409725at2759"/>
<protein>
    <recommendedName>
        <fullName evidence="7">STAS domain-containing protein</fullName>
    </recommendedName>
</protein>
<comment type="subcellular location">
    <subcellularLocation>
        <location evidence="1">Membrane</location>
        <topology evidence="1">Multi-pass membrane protein</topology>
    </subcellularLocation>
</comment>
<feature type="transmembrane region" description="Helical" evidence="6">
    <location>
        <begin position="204"/>
        <end position="224"/>
    </location>
</feature>
<evidence type="ECO:0000313" key="9">
    <source>
        <dbReference type="Proteomes" id="UP000322899"/>
    </source>
</evidence>
<evidence type="ECO:0000256" key="5">
    <source>
        <dbReference type="SAM" id="MobiDB-lite"/>
    </source>
</evidence>
<evidence type="ECO:0000313" key="8">
    <source>
        <dbReference type="EMBL" id="KAA0176715.1"/>
    </source>
</evidence>
<reference evidence="8 9" key="1">
    <citation type="submission" date="2019-07" db="EMBL/GenBank/DDBJ databases">
        <title>Genomes of Cafeteria roenbergensis.</title>
        <authorList>
            <person name="Fischer M.G."/>
            <person name="Hackl T."/>
            <person name="Roman M."/>
        </authorList>
    </citation>
    <scope>NUCLEOTIDE SEQUENCE [LARGE SCALE GENOMIC DNA]</scope>
    <source>
        <strain evidence="8 9">E4-10P</strain>
    </source>
</reference>
<organism evidence="8 9">
    <name type="scientific">Cafeteria roenbergensis</name>
    <name type="common">Marine flagellate</name>
    <dbReference type="NCBI Taxonomy" id="33653"/>
    <lineage>
        <taxon>Eukaryota</taxon>
        <taxon>Sar</taxon>
        <taxon>Stramenopiles</taxon>
        <taxon>Bigyra</taxon>
        <taxon>Opalozoa</taxon>
        <taxon>Bicosoecida</taxon>
        <taxon>Cafeteriaceae</taxon>
        <taxon>Cafeteria</taxon>
    </lineage>
</organism>
<evidence type="ECO:0000256" key="6">
    <source>
        <dbReference type="SAM" id="Phobius"/>
    </source>
</evidence>
<dbReference type="InterPro" id="IPR052706">
    <property type="entry name" value="Membrane-Transporter-like"/>
</dbReference>
<feature type="region of interest" description="Disordered" evidence="5">
    <location>
        <begin position="769"/>
        <end position="790"/>
    </location>
</feature>
<dbReference type="PANTHER" id="PTHR43310">
    <property type="entry name" value="SULFATE TRANSPORTER YBAR-RELATED"/>
    <property type="match status" value="1"/>
</dbReference>
<evidence type="ECO:0000256" key="4">
    <source>
        <dbReference type="ARBA" id="ARBA00023136"/>
    </source>
</evidence>
<feature type="transmembrane region" description="Helical" evidence="6">
    <location>
        <begin position="174"/>
        <end position="192"/>
    </location>
</feature>
<feature type="compositionally biased region" description="Low complexity" evidence="5">
    <location>
        <begin position="476"/>
        <end position="510"/>
    </location>
</feature>
<feature type="transmembrane region" description="Helical" evidence="6">
    <location>
        <begin position="134"/>
        <end position="154"/>
    </location>
</feature>
<sequence length="971" mass="99453">MAEWAAAFGTEVPSVLLALLVIVLDTLPYGIIMLPPGFPAHIGVVMLFRSALAGQLVYLLGSSFDAGLSSMMVENLPFVHAFANEVLKDFGGNYAAALPTVLAGLILSTLLVALLFWALGIFGLGSAAQFFPKPVLCGCVGGIGVFLVTTGLSVSSDLEWSLDGATLSSYFASGIWPLWVSAAALGAALRVLVQFIQSPLLPPLFFLAIPAAFWAVLAAGGFSVDEARASGWLFDPAAMGFDGVEDSQAVWPEVFDGAAPVRWESIASQTHTLLGLVVFSLIHVPINVPALAVATGQAADLNAEMAVHGWSNFLAALVGAPMNYLCFSASALFAKCNGCQILPPVVARCEMLRDPDGCNGMVPPLALTARGKAGNADRPTVHEAQQIGTPLLGPQGRVRRCGPAADDASSLTLGGYGTMAEVPIRHLLTSPLRMPTPQAAEPSRLACSVWTSPRSDAARPQSPLSPLALPATAALPDAGSEAASKSSAAAAELEPDAAASKADAAPAHPAHPADRAAFDSLATPCARVAVRASAAPSDALLGTTYQRIRPRYVDTVRSFAGMGTRGAPLRRPADPACCRCGRAAGAPSSASSGAAGRGCLPRGVSRRLAVCWTFPTTCRGLARRVVGRVSSILALAGAFGCMLIGGTAVAGLPRMLAGCVMLHIGGDLVFDGLVEPWRRMDWGERITMWGIAVSMAVLGFEQGILVGIVLACFAFIAAAARAEVVRPMLPSAATPAAGRVVADDAAAATAADDAAAATAADDAAAATAASPAAAQPTQGATAPGAGPKPANTVLSSSAAALRGTAARLVLEREQWRRHGLVLQGTLFFGNAGRVAHEVERLCPPGSLTRRYLVVDCSLITSMDFSAAEVLADAFTEAAANRVTVALVGGPRLLATQIAERGAGCANLLGVACVPGSWEAAVAKPPQPEPGAAPTASPVAHPPIAALPDVDTALCYVEDVILRCHGPAAAQP</sequence>
<keyword evidence="3 6" id="KW-1133">Transmembrane helix</keyword>
<dbReference type="CDD" id="cd07042">
    <property type="entry name" value="STAS_SulP_like_sulfate_transporter"/>
    <property type="match status" value="1"/>
</dbReference>
<feature type="domain" description="STAS" evidence="7">
    <location>
        <begin position="820"/>
        <end position="888"/>
    </location>
</feature>
<dbReference type="InterPro" id="IPR036513">
    <property type="entry name" value="STAS_dom_sf"/>
</dbReference>
<dbReference type="AlphaFoldDB" id="A0A5A8EFQ0"/>
<feature type="transmembrane region" description="Helical" evidence="6">
    <location>
        <begin position="12"/>
        <end position="32"/>
    </location>
</feature>
<dbReference type="Pfam" id="PF00916">
    <property type="entry name" value="Sulfate_transp"/>
    <property type="match status" value="1"/>
</dbReference>
<evidence type="ECO:0000256" key="1">
    <source>
        <dbReference type="ARBA" id="ARBA00004141"/>
    </source>
</evidence>
<comment type="caution">
    <text evidence="8">The sequence shown here is derived from an EMBL/GenBank/DDBJ whole genome shotgun (WGS) entry which is preliminary data.</text>
</comment>
<dbReference type="PROSITE" id="PS50801">
    <property type="entry name" value="STAS"/>
    <property type="match status" value="1"/>
</dbReference>
<feature type="region of interest" description="Disordered" evidence="5">
    <location>
        <begin position="476"/>
        <end position="513"/>
    </location>
</feature>
<feature type="transmembrane region" description="Helical" evidence="6">
    <location>
        <begin position="94"/>
        <end position="122"/>
    </location>
</feature>
<accession>A0A5A8EFQ0</accession>
<name>A0A5A8EFQ0_CAFRO</name>
<dbReference type="SUPFAM" id="SSF52091">
    <property type="entry name" value="SpoIIaa-like"/>
    <property type="match status" value="1"/>
</dbReference>
<keyword evidence="4 6" id="KW-0472">Membrane</keyword>
<keyword evidence="2 6" id="KW-0812">Transmembrane</keyword>
<dbReference type="EMBL" id="VLTO01000007">
    <property type="protein sequence ID" value="KAA0176715.1"/>
    <property type="molecule type" value="Genomic_DNA"/>
</dbReference>
<feature type="transmembrane region" description="Helical" evidence="6">
    <location>
        <begin position="629"/>
        <end position="649"/>
    </location>
</feature>
<dbReference type="InterPro" id="IPR002645">
    <property type="entry name" value="STAS_dom"/>
</dbReference>
<dbReference type="Pfam" id="PF01740">
    <property type="entry name" value="STAS"/>
    <property type="match status" value="1"/>
</dbReference>
<dbReference type="GO" id="GO:0016020">
    <property type="term" value="C:membrane"/>
    <property type="evidence" value="ECO:0007669"/>
    <property type="project" value="UniProtKB-SubCell"/>
</dbReference>
<evidence type="ECO:0000259" key="7">
    <source>
        <dbReference type="PROSITE" id="PS50801"/>
    </source>
</evidence>
<evidence type="ECO:0000256" key="2">
    <source>
        <dbReference type="ARBA" id="ARBA00022692"/>
    </source>
</evidence>
<proteinExistence type="predicted"/>
<dbReference type="Proteomes" id="UP000322899">
    <property type="component" value="Unassembled WGS sequence"/>
</dbReference>
<gene>
    <name evidence="8" type="ORF">FNF27_01996</name>
</gene>